<reference evidence="1 2" key="1">
    <citation type="journal article" date="2019" name="Commun. Biol.">
        <title>The bagworm genome reveals a unique fibroin gene that provides high tensile strength.</title>
        <authorList>
            <person name="Kono N."/>
            <person name="Nakamura H."/>
            <person name="Ohtoshi R."/>
            <person name="Tomita M."/>
            <person name="Numata K."/>
            <person name="Arakawa K."/>
        </authorList>
    </citation>
    <scope>NUCLEOTIDE SEQUENCE [LARGE SCALE GENOMIC DNA]</scope>
</reference>
<sequence>MALGWIYNMAFWASAQGPVDSRGPRLSQATSIAELIAAGEERLCSGDHEVDVEARKGLWHDDNGSRVTRDRSRNLEGMLMCTMNVKAIENENVMCEK</sequence>
<proteinExistence type="predicted"/>
<keyword evidence="2" id="KW-1185">Reference proteome</keyword>
<dbReference type="Proteomes" id="UP000299102">
    <property type="component" value="Unassembled WGS sequence"/>
</dbReference>
<dbReference type="AlphaFoldDB" id="A0A4C1W4Z6"/>
<accession>A0A4C1W4Z6</accession>
<gene>
    <name evidence="1" type="ORF">EVAR_36391_1</name>
</gene>
<organism evidence="1 2">
    <name type="scientific">Eumeta variegata</name>
    <name type="common">Bagworm moth</name>
    <name type="synonym">Eumeta japonica</name>
    <dbReference type="NCBI Taxonomy" id="151549"/>
    <lineage>
        <taxon>Eukaryota</taxon>
        <taxon>Metazoa</taxon>
        <taxon>Ecdysozoa</taxon>
        <taxon>Arthropoda</taxon>
        <taxon>Hexapoda</taxon>
        <taxon>Insecta</taxon>
        <taxon>Pterygota</taxon>
        <taxon>Neoptera</taxon>
        <taxon>Endopterygota</taxon>
        <taxon>Lepidoptera</taxon>
        <taxon>Glossata</taxon>
        <taxon>Ditrysia</taxon>
        <taxon>Tineoidea</taxon>
        <taxon>Psychidae</taxon>
        <taxon>Oiketicinae</taxon>
        <taxon>Eumeta</taxon>
    </lineage>
</organism>
<name>A0A4C1W4Z6_EUMVA</name>
<dbReference type="EMBL" id="BGZK01000482">
    <property type="protein sequence ID" value="GBP46408.1"/>
    <property type="molecule type" value="Genomic_DNA"/>
</dbReference>
<evidence type="ECO:0000313" key="2">
    <source>
        <dbReference type="Proteomes" id="UP000299102"/>
    </source>
</evidence>
<comment type="caution">
    <text evidence="1">The sequence shown here is derived from an EMBL/GenBank/DDBJ whole genome shotgun (WGS) entry which is preliminary data.</text>
</comment>
<evidence type="ECO:0000313" key="1">
    <source>
        <dbReference type="EMBL" id="GBP46408.1"/>
    </source>
</evidence>
<protein>
    <submittedName>
        <fullName evidence="1">Uncharacterized protein</fullName>
    </submittedName>
</protein>